<proteinExistence type="predicted"/>
<dbReference type="Proteomes" id="UP000187203">
    <property type="component" value="Unassembled WGS sequence"/>
</dbReference>
<feature type="compositionally biased region" description="Basic and acidic residues" evidence="1">
    <location>
        <begin position="15"/>
        <end position="29"/>
    </location>
</feature>
<evidence type="ECO:0000313" key="2">
    <source>
        <dbReference type="EMBL" id="OMO59410.1"/>
    </source>
</evidence>
<dbReference type="EMBL" id="AWUE01022159">
    <property type="protein sequence ID" value="OMO59410.1"/>
    <property type="molecule type" value="Genomic_DNA"/>
</dbReference>
<sequence>MEQQTAENSTANQPSREEIQCTTPTHEEIPDLSGNAKSQAASSGCGNAEAVASVVLPNQQSATVNPTVINSSSKAQSGGSKRKKAKSDAPSKKKTRFSVMDNNGRVLNVSGERSSPASQAKYANQRPITATSLQHDAHNKFKKRMEGLKFLRDCDQLLVETGGKTRMVLRRV</sequence>
<feature type="compositionally biased region" description="Polar residues" evidence="1">
    <location>
        <begin position="1"/>
        <end position="14"/>
    </location>
</feature>
<gene>
    <name evidence="2" type="ORF">COLO4_34229</name>
</gene>
<protein>
    <submittedName>
        <fullName evidence="2">Uncharacterized protein</fullName>
    </submittedName>
</protein>
<feature type="region of interest" description="Disordered" evidence="1">
    <location>
        <begin position="60"/>
        <end position="101"/>
    </location>
</feature>
<reference evidence="3" key="1">
    <citation type="submission" date="2013-09" db="EMBL/GenBank/DDBJ databases">
        <title>Corchorus olitorius genome sequencing.</title>
        <authorList>
            <person name="Alam M."/>
            <person name="Haque M.S."/>
            <person name="Islam M.S."/>
            <person name="Emdad E.M."/>
            <person name="Islam M.M."/>
            <person name="Ahmed B."/>
            <person name="Halim A."/>
            <person name="Hossen Q.M.M."/>
            <person name="Hossain M.Z."/>
            <person name="Ahmed R."/>
            <person name="Khan M.M."/>
            <person name="Islam R."/>
            <person name="Rashid M.M."/>
            <person name="Khan S.A."/>
            <person name="Rahman M.S."/>
            <person name="Alam M."/>
            <person name="Yahiya A.S."/>
            <person name="Khan M.S."/>
            <person name="Azam M.S."/>
            <person name="Haque T."/>
            <person name="Lashkar M.Z.H."/>
            <person name="Akhand A.I."/>
            <person name="Morshed G."/>
            <person name="Roy S."/>
            <person name="Uddin K.S."/>
            <person name="Rabeya T."/>
            <person name="Hossain A.S."/>
            <person name="Chowdhury A."/>
            <person name="Snigdha A.R."/>
            <person name="Mortoza M.S."/>
            <person name="Matin S.A."/>
            <person name="Hoque S.M.E."/>
            <person name="Islam M.K."/>
            <person name="Roy D.K."/>
            <person name="Haider R."/>
            <person name="Moosa M.M."/>
            <person name="Elias S.M."/>
            <person name="Hasan A.M."/>
            <person name="Jahan S."/>
            <person name="Shafiuddin M."/>
            <person name="Mahmood N."/>
            <person name="Shommy N.S."/>
        </authorList>
    </citation>
    <scope>NUCLEOTIDE SEQUENCE [LARGE SCALE GENOMIC DNA]</scope>
    <source>
        <strain evidence="3">cv. O-4</strain>
    </source>
</reference>
<organism evidence="2 3">
    <name type="scientific">Corchorus olitorius</name>
    <dbReference type="NCBI Taxonomy" id="93759"/>
    <lineage>
        <taxon>Eukaryota</taxon>
        <taxon>Viridiplantae</taxon>
        <taxon>Streptophyta</taxon>
        <taxon>Embryophyta</taxon>
        <taxon>Tracheophyta</taxon>
        <taxon>Spermatophyta</taxon>
        <taxon>Magnoliopsida</taxon>
        <taxon>eudicotyledons</taxon>
        <taxon>Gunneridae</taxon>
        <taxon>Pentapetalae</taxon>
        <taxon>rosids</taxon>
        <taxon>malvids</taxon>
        <taxon>Malvales</taxon>
        <taxon>Malvaceae</taxon>
        <taxon>Grewioideae</taxon>
        <taxon>Apeibeae</taxon>
        <taxon>Corchorus</taxon>
    </lineage>
</organism>
<feature type="region of interest" description="Disordered" evidence="1">
    <location>
        <begin position="1"/>
        <end position="47"/>
    </location>
</feature>
<feature type="compositionally biased region" description="Polar residues" evidence="1">
    <location>
        <begin position="35"/>
        <end position="45"/>
    </location>
</feature>
<dbReference type="AlphaFoldDB" id="A0A1R3GN22"/>
<comment type="caution">
    <text evidence="2">The sequence shown here is derived from an EMBL/GenBank/DDBJ whole genome shotgun (WGS) entry which is preliminary data.</text>
</comment>
<accession>A0A1R3GN22</accession>
<feature type="compositionally biased region" description="Polar residues" evidence="1">
    <location>
        <begin position="60"/>
        <end position="79"/>
    </location>
</feature>
<evidence type="ECO:0000256" key="1">
    <source>
        <dbReference type="SAM" id="MobiDB-lite"/>
    </source>
</evidence>
<name>A0A1R3GN22_9ROSI</name>
<evidence type="ECO:0000313" key="3">
    <source>
        <dbReference type="Proteomes" id="UP000187203"/>
    </source>
</evidence>
<keyword evidence="3" id="KW-1185">Reference proteome</keyword>